<evidence type="ECO:0000313" key="3">
    <source>
        <dbReference type="Proteomes" id="UP000006727"/>
    </source>
</evidence>
<reference evidence="2" key="3">
    <citation type="submission" date="2020-12" db="UniProtKB">
        <authorList>
            <consortium name="EnsemblPlants"/>
        </authorList>
    </citation>
    <scope>IDENTIFICATION</scope>
</reference>
<organism evidence="1">
    <name type="scientific">Physcomitrium patens</name>
    <name type="common">Spreading-leaved earth moss</name>
    <name type="synonym">Physcomitrella patens</name>
    <dbReference type="NCBI Taxonomy" id="3218"/>
    <lineage>
        <taxon>Eukaryota</taxon>
        <taxon>Viridiplantae</taxon>
        <taxon>Streptophyta</taxon>
        <taxon>Embryophyta</taxon>
        <taxon>Bryophyta</taxon>
        <taxon>Bryophytina</taxon>
        <taxon>Bryopsida</taxon>
        <taxon>Funariidae</taxon>
        <taxon>Funariales</taxon>
        <taxon>Funariaceae</taxon>
        <taxon>Physcomitrium</taxon>
    </lineage>
</organism>
<accession>A0A2K1KFK4</accession>
<sequence>MKVFYSLSRTNHLLKQVEDCKDGAPLSTYSMIASRTDTLPLIVVGSFDCVMGFDI</sequence>
<name>A0A2K1KFK4_PHYPA</name>
<evidence type="ECO:0000313" key="1">
    <source>
        <dbReference type="EMBL" id="PNR52545.1"/>
    </source>
</evidence>
<keyword evidence="3" id="KW-1185">Reference proteome</keyword>
<dbReference type="Proteomes" id="UP000006727">
    <property type="component" value="Chromosome 6"/>
</dbReference>
<dbReference type="AlphaFoldDB" id="A0A2K1KFK4"/>
<dbReference type="EnsemblPlants" id="Pp3c6_13944V3.1">
    <property type="protein sequence ID" value="Pp3c6_13944V3.1"/>
    <property type="gene ID" value="Pp3c6_13944"/>
</dbReference>
<reference evidence="1 3" key="1">
    <citation type="journal article" date="2008" name="Science">
        <title>The Physcomitrella genome reveals evolutionary insights into the conquest of land by plants.</title>
        <authorList>
            <person name="Rensing S."/>
            <person name="Lang D."/>
            <person name="Zimmer A."/>
            <person name="Terry A."/>
            <person name="Salamov A."/>
            <person name="Shapiro H."/>
            <person name="Nishiyama T."/>
            <person name="Perroud P.-F."/>
            <person name="Lindquist E."/>
            <person name="Kamisugi Y."/>
            <person name="Tanahashi T."/>
            <person name="Sakakibara K."/>
            <person name="Fujita T."/>
            <person name="Oishi K."/>
            <person name="Shin-I T."/>
            <person name="Kuroki Y."/>
            <person name="Toyoda A."/>
            <person name="Suzuki Y."/>
            <person name="Hashimoto A."/>
            <person name="Yamaguchi K."/>
            <person name="Sugano A."/>
            <person name="Kohara Y."/>
            <person name="Fujiyama A."/>
            <person name="Anterola A."/>
            <person name="Aoki S."/>
            <person name="Ashton N."/>
            <person name="Barbazuk W.B."/>
            <person name="Barker E."/>
            <person name="Bennetzen J."/>
            <person name="Bezanilla M."/>
            <person name="Blankenship R."/>
            <person name="Cho S.H."/>
            <person name="Dutcher S."/>
            <person name="Estelle M."/>
            <person name="Fawcett J.A."/>
            <person name="Gundlach H."/>
            <person name="Hanada K."/>
            <person name="Heyl A."/>
            <person name="Hicks K.A."/>
            <person name="Hugh J."/>
            <person name="Lohr M."/>
            <person name="Mayer K."/>
            <person name="Melkozernov A."/>
            <person name="Murata T."/>
            <person name="Nelson D."/>
            <person name="Pils B."/>
            <person name="Prigge M."/>
            <person name="Reiss B."/>
            <person name="Renner T."/>
            <person name="Rombauts S."/>
            <person name="Rushton P."/>
            <person name="Sanderfoot A."/>
            <person name="Schween G."/>
            <person name="Shiu S.-H."/>
            <person name="Stueber K."/>
            <person name="Theodoulou F.L."/>
            <person name="Tu H."/>
            <person name="Van de Peer Y."/>
            <person name="Verrier P.J."/>
            <person name="Waters E."/>
            <person name="Wood A."/>
            <person name="Yang L."/>
            <person name="Cove D."/>
            <person name="Cuming A."/>
            <person name="Hasebe M."/>
            <person name="Lucas S."/>
            <person name="Mishler D.B."/>
            <person name="Reski R."/>
            <person name="Grigoriev I."/>
            <person name="Quatrano R.S."/>
            <person name="Boore J.L."/>
        </authorList>
    </citation>
    <scope>NUCLEOTIDE SEQUENCE [LARGE SCALE GENOMIC DNA]</scope>
    <source>
        <strain evidence="2 3">cv. Gransden 2004</strain>
    </source>
</reference>
<evidence type="ECO:0000313" key="2">
    <source>
        <dbReference type="EnsemblPlants" id="Pp3c6_13944V3.1"/>
    </source>
</evidence>
<gene>
    <name evidence="1" type="ORF">PHYPA_008919</name>
</gene>
<dbReference type="EMBL" id="ABEU02000006">
    <property type="protein sequence ID" value="PNR52545.1"/>
    <property type="molecule type" value="Genomic_DNA"/>
</dbReference>
<dbReference type="Gramene" id="Pp3c6_13944V3.1">
    <property type="protein sequence ID" value="Pp3c6_13944V3.1"/>
    <property type="gene ID" value="Pp3c6_13944"/>
</dbReference>
<reference evidence="1 3" key="2">
    <citation type="journal article" date="2018" name="Plant J.">
        <title>The Physcomitrella patens chromosome-scale assembly reveals moss genome structure and evolution.</title>
        <authorList>
            <person name="Lang D."/>
            <person name="Ullrich K.K."/>
            <person name="Murat F."/>
            <person name="Fuchs J."/>
            <person name="Jenkins J."/>
            <person name="Haas F.B."/>
            <person name="Piednoel M."/>
            <person name="Gundlach H."/>
            <person name="Van Bel M."/>
            <person name="Meyberg R."/>
            <person name="Vives C."/>
            <person name="Morata J."/>
            <person name="Symeonidi A."/>
            <person name="Hiss M."/>
            <person name="Muchero W."/>
            <person name="Kamisugi Y."/>
            <person name="Saleh O."/>
            <person name="Blanc G."/>
            <person name="Decker E.L."/>
            <person name="van Gessel N."/>
            <person name="Grimwood J."/>
            <person name="Hayes R.D."/>
            <person name="Graham S.W."/>
            <person name="Gunter L.E."/>
            <person name="McDaniel S.F."/>
            <person name="Hoernstein S.N.W."/>
            <person name="Larsson A."/>
            <person name="Li F.W."/>
            <person name="Perroud P.F."/>
            <person name="Phillips J."/>
            <person name="Ranjan P."/>
            <person name="Rokshar D.S."/>
            <person name="Rothfels C.J."/>
            <person name="Schneider L."/>
            <person name="Shu S."/>
            <person name="Stevenson D.W."/>
            <person name="Thummler F."/>
            <person name="Tillich M."/>
            <person name="Villarreal Aguilar J.C."/>
            <person name="Widiez T."/>
            <person name="Wong G.K."/>
            <person name="Wymore A."/>
            <person name="Zhang Y."/>
            <person name="Zimmer A.D."/>
            <person name="Quatrano R.S."/>
            <person name="Mayer K.F.X."/>
            <person name="Goodstein D."/>
            <person name="Casacuberta J.M."/>
            <person name="Vandepoele K."/>
            <person name="Reski R."/>
            <person name="Cuming A.C."/>
            <person name="Tuskan G.A."/>
            <person name="Maumus F."/>
            <person name="Salse J."/>
            <person name="Schmutz J."/>
            <person name="Rensing S.A."/>
        </authorList>
    </citation>
    <scope>NUCLEOTIDE SEQUENCE [LARGE SCALE GENOMIC DNA]</scope>
    <source>
        <strain evidence="2 3">cv. Gransden 2004</strain>
    </source>
</reference>
<proteinExistence type="predicted"/>
<dbReference type="InParanoid" id="A0A2K1KFK4"/>
<protein>
    <submittedName>
        <fullName evidence="1 2">Uncharacterized protein</fullName>
    </submittedName>
</protein>